<dbReference type="GO" id="GO:0004792">
    <property type="term" value="F:thiosulfate-cyanide sulfurtransferase activity"/>
    <property type="evidence" value="ECO:0007669"/>
    <property type="project" value="TreeGrafter"/>
</dbReference>
<organism evidence="2 3">
    <name type="scientific">Rhodotorula graminis (strain WP1)</name>
    <dbReference type="NCBI Taxonomy" id="578459"/>
    <lineage>
        <taxon>Eukaryota</taxon>
        <taxon>Fungi</taxon>
        <taxon>Dikarya</taxon>
        <taxon>Basidiomycota</taxon>
        <taxon>Pucciniomycotina</taxon>
        <taxon>Microbotryomycetes</taxon>
        <taxon>Sporidiobolales</taxon>
        <taxon>Sporidiobolaceae</taxon>
        <taxon>Rhodotorula</taxon>
    </lineage>
</organism>
<feature type="domain" description="Rhodanese" evidence="1">
    <location>
        <begin position="74"/>
        <end position="168"/>
    </location>
</feature>
<feature type="non-terminal residue" evidence="2">
    <location>
        <position position="170"/>
    </location>
</feature>
<keyword evidence="3" id="KW-1185">Reference proteome</keyword>
<evidence type="ECO:0000259" key="1">
    <source>
        <dbReference type="PROSITE" id="PS50206"/>
    </source>
</evidence>
<dbReference type="InterPro" id="IPR036873">
    <property type="entry name" value="Rhodanese-like_dom_sf"/>
</dbReference>
<dbReference type="Pfam" id="PF00581">
    <property type="entry name" value="Rhodanese"/>
    <property type="match status" value="1"/>
</dbReference>
<dbReference type="SMART" id="SM00450">
    <property type="entry name" value="RHOD"/>
    <property type="match status" value="1"/>
</dbReference>
<dbReference type="GO" id="GO:0005739">
    <property type="term" value="C:mitochondrion"/>
    <property type="evidence" value="ECO:0007669"/>
    <property type="project" value="TreeGrafter"/>
</dbReference>
<dbReference type="AlphaFoldDB" id="A0A0N8PZW6"/>
<dbReference type="PANTHER" id="PTHR44086">
    <property type="entry name" value="THIOSULFATE SULFURTRANSFERASE RDL2, MITOCHONDRIAL-RELATED"/>
    <property type="match status" value="1"/>
</dbReference>
<evidence type="ECO:0000313" key="2">
    <source>
        <dbReference type="EMBL" id="KPV73469.1"/>
    </source>
</evidence>
<evidence type="ECO:0000313" key="3">
    <source>
        <dbReference type="Proteomes" id="UP000053890"/>
    </source>
</evidence>
<dbReference type="Gene3D" id="3.40.250.10">
    <property type="entry name" value="Rhodanese-like domain"/>
    <property type="match status" value="1"/>
</dbReference>
<dbReference type="PROSITE" id="PS50206">
    <property type="entry name" value="RHODANESE_3"/>
    <property type="match status" value="1"/>
</dbReference>
<dbReference type="PANTHER" id="PTHR44086:SF10">
    <property type="entry name" value="THIOSULFATE SULFURTRANSFERASE_RHODANESE-LIKE DOMAIN-CONTAINING PROTEIN 3"/>
    <property type="match status" value="1"/>
</dbReference>
<gene>
    <name evidence="2" type="ORF">RHOBADRAFT_8695</name>
</gene>
<dbReference type="GeneID" id="28979672"/>
<name>A0A0N8PZW6_RHOGW</name>
<dbReference type="RefSeq" id="XP_018269518.1">
    <property type="nucleotide sequence ID" value="XM_018419226.1"/>
</dbReference>
<dbReference type="SUPFAM" id="SSF52821">
    <property type="entry name" value="Rhodanese/Cell cycle control phosphatase"/>
    <property type="match status" value="1"/>
</dbReference>
<reference evidence="2 3" key="1">
    <citation type="journal article" date="2015" name="Front. Microbiol.">
        <title>Genome sequence of the plant growth promoting endophytic yeast Rhodotorula graminis WP1.</title>
        <authorList>
            <person name="Firrincieli A."/>
            <person name="Otillar R."/>
            <person name="Salamov A."/>
            <person name="Schmutz J."/>
            <person name="Khan Z."/>
            <person name="Redman R.S."/>
            <person name="Fleck N.D."/>
            <person name="Lindquist E."/>
            <person name="Grigoriev I.V."/>
            <person name="Doty S.L."/>
        </authorList>
    </citation>
    <scope>NUCLEOTIDE SEQUENCE [LARGE SCALE GENOMIC DNA]</scope>
    <source>
        <strain evidence="2 3">WP1</strain>
    </source>
</reference>
<dbReference type="STRING" id="578459.A0A0N8PZW6"/>
<accession>A0A0N8PZW6</accession>
<dbReference type="Proteomes" id="UP000053890">
    <property type="component" value="Unassembled WGS sequence"/>
</dbReference>
<sequence>TLAARTARPVLASSSRLAPTLVPRPTTSASLSAVRLLSVSAPRQDRYSPVANDKRWANADKVTYDELKPLTDSPSDKVLLIDVREPAEVALGNIPSSVNLPLSSFEKSLAMDEGDFTRVHGFHKPTKKQPMIFYCKAGVRAQTAVDLARSQGYKLARNYEGSYNDWVQRE</sequence>
<protein>
    <recommendedName>
        <fullName evidence="1">Rhodanese domain-containing protein</fullName>
    </recommendedName>
</protein>
<dbReference type="EMBL" id="KQ474082">
    <property type="protein sequence ID" value="KPV73469.1"/>
    <property type="molecule type" value="Genomic_DNA"/>
</dbReference>
<proteinExistence type="predicted"/>
<dbReference type="InterPro" id="IPR001763">
    <property type="entry name" value="Rhodanese-like_dom"/>
</dbReference>
<feature type="non-terminal residue" evidence="2">
    <location>
        <position position="1"/>
    </location>
</feature>
<dbReference type="OMA" id="FFCQMGR"/>
<dbReference type="CDD" id="cd01519">
    <property type="entry name" value="RHOD_HSP67B2"/>
    <property type="match status" value="1"/>
</dbReference>
<dbReference type="OrthoDB" id="566238at2759"/>